<gene>
    <name evidence="1" type="ORF">L211DRAFT_260828</name>
</gene>
<dbReference type="EMBL" id="ML121528">
    <property type="protein sequence ID" value="RPB29166.1"/>
    <property type="molecule type" value="Genomic_DNA"/>
</dbReference>
<reference evidence="1 2" key="1">
    <citation type="journal article" date="2018" name="Nat. Ecol. Evol.">
        <title>Pezizomycetes genomes reveal the molecular basis of ectomycorrhizal truffle lifestyle.</title>
        <authorList>
            <person name="Murat C."/>
            <person name="Payen T."/>
            <person name="Noel B."/>
            <person name="Kuo A."/>
            <person name="Morin E."/>
            <person name="Chen J."/>
            <person name="Kohler A."/>
            <person name="Krizsan K."/>
            <person name="Balestrini R."/>
            <person name="Da Silva C."/>
            <person name="Montanini B."/>
            <person name="Hainaut M."/>
            <person name="Levati E."/>
            <person name="Barry K.W."/>
            <person name="Belfiori B."/>
            <person name="Cichocki N."/>
            <person name="Clum A."/>
            <person name="Dockter R.B."/>
            <person name="Fauchery L."/>
            <person name="Guy J."/>
            <person name="Iotti M."/>
            <person name="Le Tacon F."/>
            <person name="Lindquist E.A."/>
            <person name="Lipzen A."/>
            <person name="Malagnac F."/>
            <person name="Mello A."/>
            <person name="Molinier V."/>
            <person name="Miyauchi S."/>
            <person name="Poulain J."/>
            <person name="Riccioni C."/>
            <person name="Rubini A."/>
            <person name="Sitrit Y."/>
            <person name="Splivallo R."/>
            <person name="Traeger S."/>
            <person name="Wang M."/>
            <person name="Zifcakova L."/>
            <person name="Wipf D."/>
            <person name="Zambonelli A."/>
            <person name="Paolocci F."/>
            <person name="Nowrousian M."/>
            <person name="Ottonello S."/>
            <person name="Baldrian P."/>
            <person name="Spatafora J.W."/>
            <person name="Henrissat B."/>
            <person name="Nagy L.G."/>
            <person name="Aury J.M."/>
            <person name="Wincker P."/>
            <person name="Grigoriev I.V."/>
            <person name="Bonfante P."/>
            <person name="Martin F.M."/>
        </authorList>
    </citation>
    <scope>NUCLEOTIDE SEQUENCE [LARGE SCALE GENOMIC DNA]</scope>
    <source>
        <strain evidence="1 2">ATCC MYA-4762</strain>
    </source>
</reference>
<accession>A0A3N4M1W5</accession>
<proteinExistence type="predicted"/>
<dbReference type="InParanoid" id="A0A3N4M1W5"/>
<sequence length="97" mass="10252">MRRTPTRVSVLPVLAPPPCTSSISAPVTASATTSVTASVTTSVTASMTASVTFCEQAATLPPRLASRTPWSPLPLAHLVTFYSHQKILIIQFSSIQL</sequence>
<evidence type="ECO:0000313" key="2">
    <source>
        <dbReference type="Proteomes" id="UP000267821"/>
    </source>
</evidence>
<dbReference type="AlphaFoldDB" id="A0A3N4M1W5"/>
<keyword evidence="2" id="KW-1185">Reference proteome</keyword>
<evidence type="ECO:0000313" key="1">
    <source>
        <dbReference type="EMBL" id="RPB29166.1"/>
    </source>
</evidence>
<protein>
    <submittedName>
        <fullName evidence="1">Uncharacterized protein</fullName>
    </submittedName>
</protein>
<dbReference type="Proteomes" id="UP000267821">
    <property type="component" value="Unassembled WGS sequence"/>
</dbReference>
<name>A0A3N4M1W5_9PEZI</name>
<organism evidence="1 2">
    <name type="scientific">Terfezia boudieri ATCC MYA-4762</name>
    <dbReference type="NCBI Taxonomy" id="1051890"/>
    <lineage>
        <taxon>Eukaryota</taxon>
        <taxon>Fungi</taxon>
        <taxon>Dikarya</taxon>
        <taxon>Ascomycota</taxon>
        <taxon>Pezizomycotina</taxon>
        <taxon>Pezizomycetes</taxon>
        <taxon>Pezizales</taxon>
        <taxon>Pezizaceae</taxon>
        <taxon>Terfezia</taxon>
    </lineage>
</organism>